<organism evidence="2 3">
    <name type="scientific">Halomonas elongata</name>
    <dbReference type="NCBI Taxonomy" id="2746"/>
    <lineage>
        <taxon>Bacteria</taxon>
        <taxon>Pseudomonadati</taxon>
        <taxon>Pseudomonadota</taxon>
        <taxon>Gammaproteobacteria</taxon>
        <taxon>Oceanospirillales</taxon>
        <taxon>Halomonadaceae</taxon>
        <taxon>Halomonas</taxon>
    </lineage>
</organism>
<sequence length="224" mass="25735">MTQTIISQIDNLALLWIVLIVSIAATGLFRVYKLHPNWATTRHQIATEKFDRLYESYKKYRSPTEDPHERSANTFRFEEDLKGYCKTPVHHRVGDMAFKAESPSEAFYDLRKLPKTITYKDGVFRQTRKPYTFPSKKAYSRWQMAGVACYIISSVAIGGPLIAFFLEYLSFPAAILASISLGYIPGLMFVECIRARNKADRLYRIGTIIRKHGGRLYGEYSPVN</sequence>
<feature type="transmembrane region" description="Helical" evidence="1">
    <location>
        <begin position="144"/>
        <end position="165"/>
    </location>
</feature>
<evidence type="ECO:0000313" key="3">
    <source>
        <dbReference type="Proteomes" id="UP000092504"/>
    </source>
</evidence>
<keyword evidence="1" id="KW-0472">Membrane</keyword>
<gene>
    <name evidence="2" type="ORF">A8U91_00483</name>
</gene>
<evidence type="ECO:0000256" key="1">
    <source>
        <dbReference type="SAM" id="Phobius"/>
    </source>
</evidence>
<feature type="transmembrane region" description="Helical" evidence="1">
    <location>
        <begin position="171"/>
        <end position="193"/>
    </location>
</feature>
<dbReference type="Proteomes" id="UP000092504">
    <property type="component" value="Unassembled WGS sequence"/>
</dbReference>
<accession>A0A1B8P1J9</accession>
<reference evidence="2 3" key="1">
    <citation type="submission" date="2016-06" db="EMBL/GenBank/DDBJ databases">
        <title>Genome sequence of halotolerant plant growth promoting strain of Halomonas elongata HEK1 isolated from salterns of Rann of Kutch, Gujarat, India.</title>
        <authorList>
            <person name="Gaba S."/>
            <person name="Singh R.N."/>
            <person name="Abrol S."/>
            <person name="Kaushik R."/>
            <person name="Saxena A.K."/>
        </authorList>
    </citation>
    <scope>NUCLEOTIDE SEQUENCE [LARGE SCALE GENOMIC DNA]</scope>
    <source>
        <strain evidence="2 3">HEK1</strain>
    </source>
</reference>
<dbReference type="EMBL" id="MAJD01000001">
    <property type="protein sequence ID" value="OBX36146.1"/>
    <property type="molecule type" value="Genomic_DNA"/>
</dbReference>
<keyword evidence="1" id="KW-1133">Transmembrane helix</keyword>
<name>A0A1B8P1J9_HALEL</name>
<comment type="caution">
    <text evidence="2">The sequence shown here is derived from an EMBL/GenBank/DDBJ whole genome shotgun (WGS) entry which is preliminary data.</text>
</comment>
<evidence type="ECO:0000313" key="2">
    <source>
        <dbReference type="EMBL" id="OBX36146.1"/>
    </source>
</evidence>
<protein>
    <submittedName>
        <fullName evidence="2">Uncharacterized protein</fullName>
    </submittedName>
</protein>
<feature type="transmembrane region" description="Helical" evidence="1">
    <location>
        <begin position="12"/>
        <end position="32"/>
    </location>
</feature>
<proteinExistence type="predicted"/>
<keyword evidence="1" id="KW-0812">Transmembrane</keyword>
<dbReference type="AlphaFoldDB" id="A0A1B8P1J9"/>